<keyword evidence="3" id="KW-1185">Reference proteome</keyword>
<evidence type="ECO:0000256" key="1">
    <source>
        <dbReference type="SAM" id="MobiDB-lite"/>
    </source>
</evidence>
<name>A0AAW1PN93_9CHLO</name>
<proteinExistence type="predicted"/>
<gene>
    <name evidence="2" type="ORF">WJX72_001246</name>
</gene>
<dbReference type="EMBL" id="JALJOR010000009">
    <property type="protein sequence ID" value="KAK9811290.1"/>
    <property type="molecule type" value="Genomic_DNA"/>
</dbReference>
<protein>
    <submittedName>
        <fullName evidence="2">Uncharacterized protein</fullName>
    </submittedName>
</protein>
<accession>A0AAW1PN93</accession>
<feature type="region of interest" description="Disordered" evidence="1">
    <location>
        <begin position="51"/>
        <end position="88"/>
    </location>
</feature>
<evidence type="ECO:0000313" key="2">
    <source>
        <dbReference type="EMBL" id="KAK9811290.1"/>
    </source>
</evidence>
<dbReference type="Proteomes" id="UP001489004">
    <property type="component" value="Unassembled WGS sequence"/>
</dbReference>
<comment type="caution">
    <text evidence="2">The sequence shown here is derived from an EMBL/GenBank/DDBJ whole genome shotgun (WGS) entry which is preliminary data.</text>
</comment>
<organism evidence="2 3">
    <name type="scientific">[Myrmecia] bisecta</name>
    <dbReference type="NCBI Taxonomy" id="41462"/>
    <lineage>
        <taxon>Eukaryota</taxon>
        <taxon>Viridiplantae</taxon>
        <taxon>Chlorophyta</taxon>
        <taxon>core chlorophytes</taxon>
        <taxon>Trebouxiophyceae</taxon>
        <taxon>Trebouxiales</taxon>
        <taxon>Trebouxiaceae</taxon>
        <taxon>Myrmecia</taxon>
    </lineage>
</organism>
<reference evidence="2 3" key="1">
    <citation type="journal article" date="2024" name="Nat. Commun.">
        <title>Phylogenomics reveals the evolutionary origins of lichenization in chlorophyte algae.</title>
        <authorList>
            <person name="Puginier C."/>
            <person name="Libourel C."/>
            <person name="Otte J."/>
            <person name="Skaloud P."/>
            <person name="Haon M."/>
            <person name="Grisel S."/>
            <person name="Petersen M."/>
            <person name="Berrin J.G."/>
            <person name="Delaux P.M."/>
            <person name="Dal Grande F."/>
            <person name="Keller J."/>
        </authorList>
    </citation>
    <scope>NUCLEOTIDE SEQUENCE [LARGE SCALE GENOMIC DNA]</scope>
    <source>
        <strain evidence="2 3">SAG 2043</strain>
    </source>
</reference>
<dbReference type="AlphaFoldDB" id="A0AAW1PN93"/>
<evidence type="ECO:0000313" key="3">
    <source>
        <dbReference type="Proteomes" id="UP001489004"/>
    </source>
</evidence>
<sequence length="88" mass="9785">MSAWDKSLPLCNWTHISCASDDPYSALSVRLEGFGLQGSLKSRLGQQRQLYPALRPGVGKQPVGRTTSTRLGHKRVIRQPNNPDPEQE</sequence>